<dbReference type="GO" id="GO:0009306">
    <property type="term" value="P:protein secretion"/>
    <property type="evidence" value="ECO:0007669"/>
    <property type="project" value="UniProtKB-UniRule"/>
</dbReference>
<proteinExistence type="inferred from homology"/>
<dbReference type="GO" id="GO:0008320">
    <property type="term" value="F:protein transmembrane transporter activity"/>
    <property type="evidence" value="ECO:0007669"/>
    <property type="project" value="UniProtKB-UniRule"/>
</dbReference>
<comment type="subunit">
    <text evidence="9">Component of the Sec protein translocase complex. Heterotrimer consisting of SecY, SecE and SecG subunits. The heterotrimers can form oligomers, although 1 heterotrimer is thought to be able to translocate proteins. Interacts with the ribosome. Interacts with SecDF, and other proteins may be involved. Interacts with SecA.</text>
</comment>
<comment type="function">
    <text evidence="9">Essential subunit of the Sec protein translocation channel SecYEG. Clamps together the 2 halves of SecY. May contact the channel plug during translocation.</text>
</comment>
<evidence type="ECO:0000256" key="3">
    <source>
        <dbReference type="ARBA" id="ARBA00022475"/>
    </source>
</evidence>
<dbReference type="PANTHER" id="PTHR33910">
    <property type="entry name" value="PROTEIN TRANSLOCASE SUBUNIT SECE"/>
    <property type="match status" value="1"/>
</dbReference>
<keyword evidence="3 9" id="KW-1003">Cell membrane</keyword>
<evidence type="ECO:0000256" key="8">
    <source>
        <dbReference type="ARBA" id="ARBA00023136"/>
    </source>
</evidence>
<keyword evidence="7 9" id="KW-0811">Translocation</keyword>
<evidence type="ECO:0000256" key="2">
    <source>
        <dbReference type="ARBA" id="ARBA00022448"/>
    </source>
</evidence>
<comment type="subcellular location">
    <subcellularLocation>
        <location evidence="1">Membrane</location>
    </subcellularLocation>
</comment>
<dbReference type="Gene3D" id="1.20.5.1030">
    <property type="entry name" value="Preprotein translocase secy subunit"/>
    <property type="match status" value="1"/>
</dbReference>
<evidence type="ECO:0000256" key="9">
    <source>
        <dbReference type="HAMAP-Rule" id="MF_00422"/>
    </source>
</evidence>
<gene>
    <name evidence="9" type="primary">secE</name>
    <name evidence="10" type="ORF">A2858_03340</name>
</gene>
<reference evidence="10 11" key="1">
    <citation type="journal article" date="2016" name="Nat. Commun.">
        <title>Thousands of microbial genomes shed light on interconnected biogeochemical processes in an aquifer system.</title>
        <authorList>
            <person name="Anantharaman K."/>
            <person name="Brown C.T."/>
            <person name="Hug L.A."/>
            <person name="Sharon I."/>
            <person name="Castelle C.J."/>
            <person name="Probst A.J."/>
            <person name="Thomas B.C."/>
            <person name="Singh A."/>
            <person name="Wilkins M.J."/>
            <person name="Karaoz U."/>
            <person name="Brodie E.L."/>
            <person name="Williams K.H."/>
            <person name="Hubbard S.S."/>
            <person name="Banfield J.F."/>
        </authorList>
    </citation>
    <scope>NUCLEOTIDE SEQUENCE [LARGE SCALE GENOMIC DNA]</scope>
</reference>
<dbReference type="AlphaFoldDB" id="A0A1F5ILX6"/>
<keyword evidence="4 9" id="KW-0812">Transmembrane</keyword>
<dbReference type="InterPro" id="IPR038379">
    <property type="entry name" value="SecE_sf"/>
</dbReference>
<evidence type="ECO:0000256" key="5">
    <source>
        <dbReference type="ARBA" id="ARBA00022927"/>
    </source>
</evidence>
<dbReference type="Proteomes" id="UP000178457">
    <property type="component" value="Unassembled WGS sequence"/>
</dbReference>
<comment type="similarity">
    <text evidence="9">Belongs to the SecE/SEC61-gamma family.</text>
</comment>
<organism evidence="10 11">
    <name type="scientific">Candidatus Daviesbacteria bacterium RIFCSPHIGHO2_01_FULL_36_37</name>
    <dbReference type="NCBI Taxonomy" id="1797758"/>
    <lineage>
        <taxon>Bacteria</taxon>
        <taxon>Candidatus Daviesiibacteriota</taxon>
    </lineage>
</organism>
<dbReference type="GO" id="GO:0043952">
    <property type="term" value="P:protein transport by the Sec complex"/>
    <property type="evidence" value="ECO:0007669"/>
    <property type="project" value="UniProtKB-UniRule"/>
</dbReference>
<dbReference type="InterPro" id="IPR001901">
    <property type="entry name" value="Translocase_SecE/Sec61-g"/>
</dbReference>
<keyword evidence="5 9" id="KW-0653">Protein transport</keyword>
<dbReference type="HAMAP" id="MF_00422">
    <property type="entry name" value="SecE"/>
    <property type="match status" value="1"/>
</dbReference>
<evidence type="ECO:0000313" key="10">
    <source>
        <dbReference type="EMBL" id="OGE17345.1"/>
    </source>
</evidence>
<dbReference type="InterPro" id="IPR005807">
    <property type="entry name" value="SecE_bac"/>
</dbReference>
<dbReference type="NCBIfam" id="TIGR00964">
    <property type="entry name" value="secE_bact"/>
    <property type="match status" value="1"/>
</dbReference>
<accession>A0A1F5ILX6</accession>
<evidence type="ECO:0000256" key="4">
    <source>
        <dbReference type="ARBA" id="ARBA00022692"/>
    </source>
</evidence>
<dbReference type="Pfam" id="PF00584">
    <property type="entry name" value="SecE"/>
    <property type="match status" value="1"/>
</dbReference>
<name>A0A1F5ILX6_9BACT</name>
<dbReference type="GO" id="GO:0065002">
    <property type="term" value="P:intracellular protein transmembrane transport"/>
    <property type="evidence" value="ECO:0007669"/>
    <property type="project" value="UniProtKB-UniRule"/>
</dbReference>
<keyword evidence="6 9" id="KW-1133">Transmembrane helix</keyword>
<dbReference type="STRING" id="1797758.A2858_03340"/>
<evidence type="ECO:0000256" key="7">
    <source>
        <dbReference type="ARBA" id="ARBA00023010"/>
    </source>
</evidence>
<sequence length="60" mass="6921">MKIVDFLSEVRVELLKVVWPSREQTIRLTVMVILVTLIVGFFLGGIDFLLTKLDALIYVR</sequence>
<dbReference type="PANTHER" id="PTHR33910:SF1">
    <property type="entry name" value="PROTEIN TRANSLOCASE SUBUNIT SECE"/>
    <property type="match status" value="1"/>
</dbReference>
<keyword evidence="2 9" id="KW-0813">Transport</keyword>
<keyword evidence="8 9" id="KW-0472">Membrane</keyword>
<dbReference type="EMBL" id="MFCL01000007">
    <property type="protein sequence ID" value="OGE17345.1"/>
    <property type="molecule type" value="Genomic_DNA"/>
</dbReference>
<dbReference type="GO" id="GO:0006605">
    <property type="term" value="P:protein targeting"/>
    <property type="evidence" value="ECO:0007669"/>
    <property type="project" value="UniProtKB-UniRule"/>
</dbReference>
<dbReference type="GO" id="GO:0005886">
    <property type="term" value="C:plasma membrane"/>
    <property type="evidence" value="ECO:0007669"/>
    <property type="project" value="UniProtKB-UniRule"/>
</dbReference>
<evidence type="ECO:0000256" key="6">
    <source>
        <dbReference type="ARBA" id="ARBA00022989"/>
    </source>
</evidence>
<protein>
    <recommendedName>
        <fullName evidence="9">Protein translocase subunit SecE</fullName>
    </recommendedName>
</protein>
<evidence type="ECO:0000256" key="1">
    <source>
        <dbReference type="ARBA" id="ARBA00004370"/>
    </source>
</evidence>
<evidence type="ECO:0000313" key="11">
    <source>
        <dbReference type="Proteomes" id="UP000178457"/>
    </source>
</evidence>
<comment type="caution">
    <text evidence="10">The sequence shown here is derived from an EMBL/GenBank/DDBJ whole genome shotgun (WGS) entry which is preliminary data.</text>
</comment>
<dbReference type="PROSITE" id="PS01067">
    <property type="entry name" value="SECE_SEC61G"/>
    <property type="match status" value="1"/>
</dbReference>